<reference evidence="1" key="1">
    <citation type="submission" date="2019-11" db="UniProtKB">
        <authorList>
            <consortium name="WormBaseParasite"/>
        </authorList>
    </citation>
    <scope>IDENTIFICATION</scope>
</reference>
<accession>A0A5K3F8V5</accession>
<protein>
    <submittedName>
        <fullName evidence="1">Uncharacterized protein</fullName>
    </submittedName>
</protein>
<evidence type="ECO:0000313" key="1">
    <source>
        <dbReference type="WBParaSite" id="MCU_006358-RA"/>
    </source>
</evidence>
<dbReference type="WBParaSite" id="MCU_006358-RA">
    <property type="protein sequence ID" value="MCU_006358-RA"/>
    <property type="gene ID" value="MCU_006358"/>
</dbReference>
<proteinExistence type="predicted"/>
<organism evidence="1">
    <name type="scientific">Mesocestoides corti</name>
    <name type="common">Flatworm</name>
    <dbReference type="NCBI Taxonomy" id="53468"/>
    <lineage>
        <taxon>Eukaryota</taxon>
        <taxon>Metazoa</taxon>
        <taxon>Spiralia</taxon>
        <taxon>Lophotrochozoa</taxon>
        <taxon>Platyhelminthes</taxon>
        <taxon>Cestoda</taxon>
        <taxon>Eucestoda</taxon>
        <taxon>Cyclophyllidea</taxon>
        <taxon>Mesocestoididae</taxon>
        <taxon>Mesocestoides</taxon>
    </lineage>
</organism>
<sequence length="63" mass="6904">MHTVTSCCNTRNIELPHAQNAGQRKIKLPSVPLFAACRQPRGSSTPSSFTRVFELSPHLGLDV</sequence>
<name>A0A5K3F8V5_MESCO</name>
<dbReference type="AlphaFoldDB" id="A0A5K3F8V5"/>